<reference evidence="1" key="2">
    <citation type="submission" date="2019-04" db="EMBL/GenBank/DDBJ databases">
        <authorList>
            <person name="Pasella M."/>
        </authorList>
    </citation>
    <scope>NUCLEOTIDE SEQUENCE</scope>
    <source>
        <strain evidence="1">PD2956</strain>
    </source>
</reference>
<dbReference type="EMBL" id="MK814608">
    <property type="protein sequence ID" value="QCI04101.1"/>
    <property type="molecule type" value="Genomic_DNA"/>
</dbReference>
<gene>
    <name evidence="1" type="primary">ycf41</name>
</gene>
<geneLocation type="plastid" evidence="1"/>
<accession>A0A4D6WMS5</accession>
<organism evidence="1">
    <name type="scientific">Antithamnionella ternifolia</name>
    <dbReference type="NCBI Taxonomy" id="207919"/>
    <lineage>
        <taxon>Eukaryota</taxon>
        <taxon>Rhodophyta</taxon>
        <taxon>Florideophyceae</taxon>
        <taxon>Rhodymeniophycidae</taxon>
        <taxon>Ceramiales</taxon>
        <taxon>Ceramiaceae</taxon>
        <taxon>Antithamnionella</taxon>
    </lineage>
</organism>
<keyword evidence="1" id="KW-0934">Plastid</keyword>
<sequence>MNLSVITAQIISQPKLICINEQNIIYMMLALPNDKKNISFFKIYAYGNIGKLHEYNEFYKSRDIVFITGYLYIKKRINKTINKYYYPIVEFHDIQLYLKNLQ</sequence>
<evidence type="ECO:0000313" key="1">
    <source>
        <dbReference type="EMBL" id="QCI04101.1"/>
    </source>
</evidence>
<evidence type="ECO:0008006" key="2">
    <source>
        <dbReference type="Google" id="ProtNLM"/>
    </source>
</evidence>
<proteinExistence type="predicted"/>
<reference evidence="1" key="1">
    <citation type="journal article" date="2019" name="Mol. Phylogenet. Evol.">
        <title>Morphological evolution and classification of the red algal order Ceramiales inferred using plastid phylogenomics.</title>
        <authorList>
            <person name="Diaz-Tapia P."/>
            <person name="Pasella M.M."/>
            <person name="Verbruggen H."/>
            <person name="Maggs C.A."/>
        </authorList>
    </citation>
    <scope>NUCLEOTIDE SEQUENCE</scope>
    <source>
        <strain evidence="1">PD2956</strain>
    </source>
</reference>
<name>A0A4D6WMS5_9FLOR</name>
<protein>
    <recommendedName>
        <fullName evidence="2">Single-stranded DNA binding protein</fullName>
    </recommendedName>
</protein>
<dbReference type="AlphaFoldDB" id="A0A4D6WMS5"/>